<dbReference type="InterPro" id="IPR035649">
    <property type="entry name" value="EFG_V"/>
</dbReference>
<dbReference type="Pfam" id="PF00679">
    <property type="entry name" value="EFG_C"/>
    <property type="match status" value="1"/>
</dbReference>
<keyword evidence="9" id="KW-1185">Reference proteome</keyword>
<evidence type="ECO:0000313" key="8">
    <source>
        <dbReference type="EMBL" id="CAK8988458.1"/>
    </source>
</evidence>
<proteinExistence type="predicted"/>
<accession>A0ABP0HFB2</accession>
<dbReference type="CDD" id="cd03713">
    <property type="entry name" value="EFG_mtEFG_C"/>
    <property type="match status" value="1"/>
</dbReference>
<dbReference type="InterPro" id="IPR020568">
    <property type="entry name" value="Ribosomal_Su5_D2-typ_SF"/>
</dbReference>
<evidence type="ECO:0000256" key="2">
    <source>
        <dbReference type="ARBA" id="ARBA00022741"/>
    </source>
</evidence>
<dbReference type="Proteomes" id="UP001642484">
    <property type="component" value="Unassembled WGS sequence"/>
</dbReference>
<keyword evidence="3" id="KW-0251">Elongation factor</keyword>
<dbReference type="PANTHER" id="PTHR43636">
    <property type="entry name" value="ELONGATION FACTOR G, MITOCHONDRIAL"/>
    <property type="match status" value="1"/>
</dbReference>
<evidence type="ECO:0008006" key="10">
    <source>
        <dbReference type="Google" id="ProtNLM"/>
    </source>
</evidence>
<feature type="domain" description="Translation elongation factor EFG/EF2" evidence="7">
    <location>
        <begin position="79"/>
        <end position="203"/>
    </location>
</feature>
<organism evidence="8 9">
    <name type="scientific">Durusdinium trenchii</name>
    <dbReference type="NCBI Taxonomy" id="1381693"/>
    <lineage>
        <taxon>Eukaryota</taxon>
        <taxon>Sar</taxon>
        <taxon>Alveolata</taxon>
        <taxon>Dinophyceae</taxon>
        <taxon>Suessiales</taxon>
        <taxon>Symbiodiniaceae</taxon>
        <taxon>Durusdinium</taxon>
    </lineage>
</organism>
<reference evidence="8 9" key="1">
    <citation type="submission" date="2024-02" db="EMBL/GenBank/DDBJ databases">
        <authorList>
            <person name="Chen Y."/>
            <person name="Shah S."/>
            <person name="Dougan E. K."/>
            <person name="Thang M."/>
            <person name="Chan C."/>
        </authorList>
    </citation>
    <scope>NUCLEOTIDE SEQUENCE [LARGE SCALE GENOMIC DNA]</scope>
</reference>
<dbReference type="SMART" id="SM00838">
    <property type="entry name" value="EFG_C"/>
    <property type="match status" value="1"/>
</dbReference>
<keyword evidence="2" id="KW-0547">Nucleotide-binding</keyword>
<evidence type="ECO:0000259" key="7">
    <source>
        <dbReference type="SMART" id="SM00889"/>
    </source>
</evidence>
<evidence type="ECO:0000256" key="4">
    <source>
        <dbReference type="ARBA" id="ARBA00022917"/>
    </source>
</evidence>
<keyword evidence="5" id="KW-0342">GTP-binding</keyword>
<dbReference type="Gene3D" id="3.30.230.10">
    <property type="match status" value="1"/>
</dbReference>
<name>A0ABP0HFB2_9DINO</name>
<dbReference type="InterPro" id="IPR009022">
    <property type="entry name" value="EFG_III"/>
</dbReference>
<dbReference type="InterPro" id="IPR000640">
    <property type="entry name" value="EFG_V-like"/>
</dbReference>
<comment type="subcellular location">
    <subcellularLocation>
        <location evidence="1">Mitochondrion</location>
    </subcellularLocation>
</comment>
<evidence type="ECO:0000259" key="6">
    <source>
        <dbReference type="SMART" id="SM00838"/>
    </source>
</evidence>
<dbReference type="Pfam" id="PF03764">
    <property type="entry name" value="EFG_IV"/>
    <property type="match status" value="1"/>
</dbReference>
<gene>
    <name evidence="8" type="ORF">CCMP2556_LOCUS1271</name>
</gene>
<feature type="domain" description="Elongation factor EFG" evidence="6">
    <location>
        <begin position="205"/>
        <end position="293"/>
    </location>
</feature>
<dbReference type="InterPro" id="IPR005517">
    <property type="entry name" value="Transl_elong_EFG/EF2_IV"/>
</dbReference>
<sequence>MFVPDPVMSIAIDASRDDQGRMQKALRRFQREDPTFRVEVKQDTNETVISGMGELHLEVYCERMRREFKVESLKTGEPKVNYRETITNKIAYEYTHKRQSGGRGQYGKVMGYFEPIPEEEHLDDKEGIEFVNKLIGHDIPPSYVPAIEKGFRNATSKGLLTGSPLINMRCVLEDGASHEVDSSAEAFQAAAQGAFDNFYHDANPVVLEPMMAVEVTFPSEFQAQALQSLNTREGSIQSTKAVSSDTSLVEALVPLRRMFGYSSDLRSVTQGQGEFSMEFREYSEMPQQRAEELIAEVRRRAREATGWEQFFRVFSTILHGWSVGSCLNRWDPQATGC</sequence>
<keyword evidence="4" id="KW-0648">Protein biosynthesis</keyword>
<comment type="caution">
    <text evidence="8">The sequence shown here is derived from an EMBL/GenBank/DDBJ whole genome shotgun (WGS) entry which is preliminary data.</text>
</comment>
<evidence type="ECO:0000256" key="5">
    <source>
        <dbReference type="ARBA" id="ARBA00023134"/>
    </source>
</evidence>
<dbReference type="InterPro" id="IPR014721">
    <property type="entry name" value="Ribsml_uS5_D2-typ_fold_subgr"/>
</dbReference>
<dbReference type="Pfam" id="PF14492">
    <property type="entry name" value="EFG_III"/>
    <property type="match status" value="1"/>
</dbReference>
<dbReference type="SUPFAM" id="SSF54211">
    <property type="entry name" value="Ribosomal protein S5 domain 2-like"/>
    <property type="match status" value="1"/>
</dbReference>
<protein>
    <recommendedName>
        <fullName evidence="10">Elongation factor G</fullName>
    </recommendedName>
</protein>
<dbReference type="Gene3D" id="3.30.70.870">
    <property type="entry name" value="Elongation Factor G (Translational Gtpase), domain 3"/>
    <property type="match status" value="1"/>
</dbReference>
<evidence type="ECO:0000313" key="9">
    <source>
        <dbReference type="Proteomes" id="UP001642484"/>
    </source>
</evidence>
<dbReference type="EMBL" id="CAXAMN010000436">
    <property type="protein sequence ID" value="CAK8988458.1"/>
    <property type="molecule type" value="Genomic_DNA"/>
</dbReference>
<dbReference type="InterPro" id="IPR041095">
    <property type="entry name" value="EFG_II"/>
</dbReference>
<evidence type="ECO:0000256" key="1">
    <source>
        <dbReference type="ARBA" id="ARBA00004173"/>
    </source>
</evidence>
<evidence type="ECO:0000256" key="3">
    <source>
        <dbReference type="ARBA" id="ARBA00022768"/>
    </source>
</evidence>
<dbReference type="InterPro" id="IPR035647">
    <property type="entry name" value="EFG_III/V"/>
</dbReference>
<dbReference type="SMART" id="SM00889">
    <property type="entry name" value="EFG_IV"/>
    <property type="match status" value="1"/>
</dbReference>
<dbReference type="Gene3D" id="3.30.70.240">
    <property type="match status" value="1"/>
</dbReference>
<dbReference type="PANTHER" id="PTHR43636:SF2">
    <property type="entry name" value="ELONGATION FACTOR G, MITOCHONDRIAL"/>
    <property type="match status" value="1"/>
</dbReference>
<dbReference type="CDD" id="cd16262">
    <property type="entry name" value="EFG_III"/>
    <property type="match status" value="1"/>
</dbReference>
<dbReference type="SUPFAM" id="SSF54980">
    <property type="entry name" value="EF-G C-terminal domain-like"/>
    <property type="match status" value="2"/>
</dbReference>